<dbReference type="InterPro" id="IPR002104">
    <property type="entry name" value="Integrase_catalytic"/>
</dbReference>
<dbReference type="InterPro" id="IPR011010">
    <property type="entry name" value="DNA_brk_join_enz"/>
</dbReference>
<evidence type="ECO:0000256" key="1">
    <source>
        <dbReference type="ARBA" id="ARBA00023172"/>
    </source>
</evidence>
<feature type="domain" description="Tyr recombinase" evidence="2">
    <location>
        <begin position="14"/>
        <end position="86"/>
    </location>
</feature>
<dbReference type="Gene3D" id="1.10.443.10">
    <property type="entry name" value="Intergrase catalytic core"/>
    <property type="match status" value="1"/>
</dbReference>
<dbReference type="Proteomes" id="UP000649289">
    <property type="component" value="Unassembled WGS sequence"/>
</dbReference>
<keyword evidence="4" id="KW-1185">Reference proteome</keyword>
<gene>
    <name evidence="3" type="ORF">IEZ25_20795</name>
</gene>
<dbReference type="EMBL" id="JACXYY010000011">
    <property type="protein sequence ID" value="MBD3917065.1"/>
    <property type="molecule type" value="Genomic_DNA"/>
</dbReference>
<accession>A0ABR8MNC3</accession>
<evidence type="ECO:0000313" key="3">
    <source>
        <dbReference type="EMBL" id="MBD3917065.1"/>
    </source>
</evidence>
<dbReference type="Pfam" id="PF00589">
    <property type="entry name" value="Phage_integrase"/>
    <property type="match status" value="1"/>
</dbReference>
<organism evidence="3 4">
    <name type="scientific">Nocardioides hwasunensis</name>
    <dbReference type="NCBI Taxonomy" id="397258"/>
    <lineage>
        <taxon>Bacteria</taxon>
        <taxon>Bacillati</taxon>
        <taxon>Actinomycetota</taxon>
        <taxon>Actinomycetes</taxon>
        <taxon>Propionibacteriales</taxon>
        <taxon>Nocardioidaceae</taxon>
        <taxon>Nocardioides</taxon>
    </lineage>
</organism>
<reference evidence="3 4" key="1">
    <citation type="submission" date="2020-09" db="EMBL/GenBank/DDBJ databases">
        <title>novel species in genus Nocardioides.</title>
        <authorList>
            <person name="Zhang G."/>
        </authorList>
    </citation>
    <scope>NUCLEOTIDE SEQUENCE [LARGE SCALE GENOMIC DNA]</scope>
    <source>
        <strain evidence="3 4">19197</strain>
    </source>
</reference>
<proteinExistence type="predicted"/>
<name>A0ABR8MNC3_9ACTN</name>
<keyword evidence="1" id="KW-0233">DNA recombination</keyword>
<evidence type="ECO:0000259" key="2">
    <source>
        <dbReference type="Pfam" id="PF00589"/>
    </source>
</evidence>
<evidence type="ECO:0000313" key="4">
    <source>
        <dbReference type="Proteomes" id="UP000649289"/>
    </source>
</evidence>
<dbReference type="SUPFAM" id="SSF56349">
    <property type="entry name" value="DNA breaking-rejoining enzymes"/>
    <property type="match status" value="1"/>
</dbReference>
<comment type="caution">
    <text evidence="3">The sequence shown here is derived from an EMBL/GenBank/DDBJ whole genome shotgun (WGS) entry which is preliminary data.</text>
</comment>
<dbReference type="InterPro" id="IPR013762">
    <property type="entry name" value="Integrase-like_cat_sf"/>
</dbReference>
<sequence>MRVIPPTNQLSGHPGAVQNAVFATRNGTWHQVGNIERRWRAIRADTGLDWVTPHTFRKTVATLIDRTVDSETAARVLGHSSADITRE</sequence>
<protein>
    <submittedName>
        <fullName evidence="3">Tyrosine-type recombinase/integrase</fullName>
    </submittedName>
</protein>
<dbReference type="RefSeq" id="WP_191201404.1">
    <property type="nucleotide sequence ID" value="NZ_BAAAPA010000010.1"/>
</dbReference>